<accession>A0ABT9LY41</accession>
<sequence>MLTMWDMMNGVANSVRGRFMPRRRNGIGTMTALVIGASVGIAAWEAFRKTQNAPRMNSGSVGNGAAQIASEVMKEIQE</sequence>
<name>A0ABT9LY41_9BACL</name>
<evidence type="ECO:0000313" key="2">
    <source>
        <dbReference type="Proteomes" id="UP001229209"/>
    </source>
</evidence>
<comment type="caution">
    <text evidence="1">The sequence shown here is derived from an EMBL/GenBank/DDBJ whole genome shotgun (WGS) entry which is preliminary data.</text>
</comment>
<proteinExistence type="predicted"/>
<evidence type="ECO:0000313" key="1">
    <source>
        <dbReference type="EMBL" id="MDP9729187.1"/>
    </source>
</evidence>
<gene>
    <name evidence="1" type="ORF">J2S04_002156</name>
</gene>
<protein>
    <submittedName>
        <fullName evidence="1">Uncharacterized protein</fullName>
    </submittedName>
</protein>
<keyword evidence="2" id="KW-1185">Reference proteome</keyword>
<dbReference type="Proteomes" id="UP001229209">
    <property type="component" value="Unassembled WGS sequence"/>
</dbReference>
<dbReference type="EMBL" id="JAURUO010000011">
    <property type="protein sequence ID" value="MDP9729187.1"/>
    <property type="molecule type" value="Genomic_DNA"/>
</dbReference>
<organism evidence="1 2">
    <name type="scientific">Alicyclobacillus tolerans</name>
    <dbReference type="NCBI Taxonomy" id="90970"/>
    <lineage>
        <taxon>Bacteria</taxon>
        <taxon>Bacillati</taxon>
        <taxon>Bacillota</taxon>
        <taxon>Bacilli</taxon>
        <taxon>Bacillales</taxon>
        <taxon>Alicyclobacillaceae</taxon>
        <taxon>Alicyclobacillus</taxon>
    </lineage>
</organism>
<reference evidence="1 2" key="1">
    <citation type="submission" date="2023-07" db="EMBL/GenBank/DDBJ databases">
        <title>Genomic Encyclopedia of Type Strains, Phase IV (KMG-IV): sequencing the most valuable type-strain genomes for metagenomic binning, comparative biology and taxonomic classification.</title>
        <authorList>
            <person name="Goeker M."/>
        </authorList>
    </citation>
    <scope>NUCLEOTIDE SEQUENCE [LARGE SCALE GENOMIC DNA]</scope>
    <source>
        <strain evidence="1 2">DSM 25924</strain>
    </source>
</reference>